<protein>
    <submittedName>
        <fullName evidence="1">Uncharacterized protein</fullName>
    </submittedName>
</protein>
<organism evidence="1 2">
    <name type="scientific">Pedosphaera parvula (strain Ellin514)</name>
    <dbReference type="NCBI Taxonomy" id="320771"/>
    <lineage>
        <taxon>Bacteria</taxon>
        <taxon>Pseudomonadati</taxon>
        <taxon>Verrucomicrobiota</taxon>
        <taxon>Pedosphaerae</taxon>
        <taxon>Pedosphaerales</taxon>
        <taxon>Pedosphaeraceae</taxon>
        <taxon>Pedosphaera</taxon>
    </lineage>
</organism>
<accession>B9XMJ8</accession>
<evidence type="ECO:0000313" key="1">
    <source>
        <dbReference type="EMBL" id="EEF58897.1"/>
    </source>
</evidence>
<sequence>MVIVDRLRVGHDELDYAAREVTEAAQRVPYRFIDCWREF</sequence>
<proteinExistence type="predicted"/>
<dbReference type="Proteomes" id="UP000003688">
    <property type="component" value="Unassembled WGS sequence"/>
</dbReference>
<dbReference type="AlphaFoldDB" id="B9XMJ8"/>
<evidence type="ECO:0000313" key="2">
    <source>
        <dbReference type="Proteomes" id="UP000003688"/>
    </source>
</evidence>
<reference evidence="1 2" key="1">
    <citation type="journal article" date="2011" name="J. Bacteriol.">
        <title>Genome sequence of 'Pedosphaera parvula' Ellin514, an aerobic Verrucomicrobial isolate from pasture soil.</title>
        <authorList>
            <person name="Kant R."/>
            <person name="van Passel M.W."/>
            <person name="Sangwan P."/>
            <person name="Palva A."/>
            <person name="Lucas S."/>
            <person name="Copeland A."/>
            <person name="Lapidus A."/>
            <person name="Glavina Del Rio T."/>
            <person name="Dalin E."/>
            <person name="Tice H."/>
            <person name="Bruce D."/>
            <person name="Goodwin L."/>
            <person name="Pitluck S."/>
            <person name="Chertkov O."/>
            <person name="Larimer F.W."/>
            <person name="Land M.L."/>
            <person name="Hauser L."/>
            <person name="Brettin T.S."/>
            <person name="Detter J.C."/>
            <person name="Han S."/>
            <person name="de Vos W.M."/>
            <person name="Janssen P.H."/>
            <person name="Smidt H."/>
        </authorList>
    </citation>
    <scope>NUCLEOTIDE SEQUENCE [LARGE SCALE GENOMIC DNA]</scope>
    <source>
        <strain evidence="1 2">Ellin514</strain>
    </source>
</reference>
<gene>
    <name evidence="1" type="ORF">Cflav_PD2899</name>
</gene>
<keyword evidence="2" id="KW-1185">Reference proteome</keyword>
<name>B9XMJ8_PEDPL</name>
<comment type="caution">
    <text evidence="1">The sequence shown here is derived from an EMBL/GenBank/DDBJ whole genome shotgun (WGS) entry which is preliminary data.</text>
</comment>
<dbReference type="EMBL" id="ABOX02000035">
    <property type="protein sequence ID" value="EEF58897.1"/>
    <property type="molecule type" value="Genomic_DNA"/>
</dbReference>